<dbReference type="PANTHER" id="PTHR30258:SF1">
    <property type="entry name" value="PROTEIN TRANSPORT PROTEIN HOFB HOMOLOG"/>
    <property type="match status" value="1"/>
</dbReference>
<dbReference type="Gene3D" id="3.30.450.90">
    <property type="match status" value="1"/>
</dbReference>
<dbReference type="Gene3D" id="3.30.300.160">
    <property type="entry name" value="Type II secretion system, protein E, N-terminal domain"/>
    <property type="match status" value="1"/>
</dbReference>
<organism evidence="6 7">
    <name type="scientific">Candidatus Nomurabacteria bacterium RIFCSPLOWO2_01_FULL_40_18</name>
    <dbReference type="NCBI Taxonomy" id="1801773"/>
    <lineage>
        <taxon>Bacteria</taxon>
        <taxon>Candidatus Nomuraibacteriota</taxon>
    </lineage>
</organism>
<dbReference type="AlphaFoldDB" id="A0A1F6XLY3"/>
<dbReference type="InterPro" id="IPR027417">
    <property type="entry name" value="P-loop_NTPase"/>
</dbReference>
<dbReference type="EMBL" id="MFUX01000001">
    <property type="protein sequence ID" value="OGI95134.1"/>
    <property type="molecule type" value="Genomic_DNA"/>
</dbReference>
<evidence type="ECO:0000256" key="1">
    <source>
        <dbReference type="ARBA" id="ARBA00006611"/>
    </source>
</evidence>
<accession>A0A1F6XLY3</accession>
<keyword evidence="2" id="KW-0547">Nucleotide-binding</keyword>
<dbReference type="STRING" id="1801773.A3A03_01785"/>
<feature type="region of interest" description="Disordered" evidence="4">
    <location>
        <begin position="160"/>
        <end position="181"/>
    </location>
</feature>
<reference evidence="6 7" key="1">
    <citation type="journal article" date="2016" name="Nat. Commun.">
        <title>Thousands of microbial genomes shed light on interconnected biogeochemical processes in an aquifer system.</title>
        <authorList>
            <person name="Anantharaman K."/>
            <person name="Brown C.T."/>
            <person name="Hug L.A."/>
            <person name="Sharon I."/>
            <person name="Castelle C.J."/>
            <person name="Probst A.J."/>
            <person name="Thomas B.C."/>
            <person name="Singh A."/>
            <person name="Wilkins M.J."/>
            <person name="Karaoz U."/>
            <person name="Brodie E.L."/>
            <person name="Williams K.H."/>
            <person name="Hubbard S.S."/>
            <person name="Banfield J.F."/>
        </authorList>
    </citation>
    <scope>NUCLEOTIDE SEQUENCE [LARGE SCALE GENOMIC DNA]</scope>
</reference>
<evidence type="ECO:0000256" key="2">
    <source>
        <dbReference type="ARBA" id="ARBA00022741"/>
    </source>
</evidence>
<dbReference type="GO" id="GO:0005524">
    <property type="term" value="F:ATP binding"/>
    <property type="evidence" value="ECO:0007669"/>
    <property type="project" value="UniProtKB-KW"/>
</dbReference>
<dbReference type="InterPro" id="IPR001482">
    <property type="entry name" value="T2SS/T4SS_dom"/>
</dbReference>
<dbReference type="Proteomes" id="UP000176629">
    <property type="component" value="Unassembled WGS sequence"/>
</dbReference>
<dbReference type="SUPFAM" id="SSF160246">
    <property type="entry name" value="EspE N-terminal domain-like"/>
    <property type="match status" value="1"/>
</dbReference>
<dbReference type="InterPro" id="IPR007831">
    <property type="entry name" value="T2SS_GspE_N"/>
</dbReference>
<dbReference type="PANTHER" id="PTHR30258">
    <property type="entry name" value="TYPE II SECRETION SYSTEM PROTEIN GSPE-RELATED"/>
    <property type="match status" value="1"/>
</dbReference>
<comment type="similarity">
    <text evidence="1">Belongs to the GSP E family.</text>
</comment>
<dbReference type="SUPFAM" id="SSF52540">
    <property type="entry name" value="P-loop containing nucleoside triphosphate hydrolases"/>
    <property type="match status" value="1"/>
</dbReference>
<evidence type="ECO:0000256" key="4">
    <source>
        <dbReference type="SAM" id="MobiDB-lite"/>
    </source>
</evidence>
<evidence type="ECO:0000256" key="3">
    <source>
        <dbReference type="ARBA" id="ARBA00022840"/>
    </source>
</evidence>
<proteinExistence type="inferred from homology"/>
<name>A0A1F6XLY3_9BACT</name>
<evidence type="ECO:0000313" key="7">
    <source>
        <dbReference type="Proteomes" id="UP000176629"/>
    </source>
</evidence>
<keyword evidence="3" id="KW-0067">ATP-binding</keyword>
<evidence type="ECO:0000259" key="5">
    <source>
        <dbReference type="PROSITE" id="PS00662"/>
    </source>
</evidence>
<sequence length="590" mass="65620">MIINEEQFKKFILESGLLSKTDFEAAVKMAETKKQKLGNILLSEGKISETDLKRAEAFVLGIPFVSLVNQKIDFSVLSLIPEPIARNDNIVAYKKTDKELEVAMLDVDDLPVIDFIKKRSGLKILPRLTDTVSIKSVLVQYRKSLQVEFQNIIQKESKTLGDVESGDGEKSGDKSGEKSESELKDLAEDLPVVKIVDSLIFHAILQNASDIHIEPGEKELTVRYRIDGILHDAMILDKTAGAGIVARIKVLSNLKLDEKRLPQDGRFKKEQDGEKISFRVSTLPTFFGEKTVMRILKENTHGFTLETLGFHGEGLERIHSSLKQKTGMVLATGPTGSGKTTTLYTMLDILNKPEVNISTVEDPIEYQMPRVNQTQVKPEIGLTFANGLRSLLRQDPDIVMVGEIRDGETAGLAINASLTGHLVLSTIHTNSAAGAIPRLIDMGVEPFLIIATVKTIIAQRLVRRLTPNKEKYFLSDVELKNLSKIVDLDRVLGFLKTEKIIGAKDSWEKIPFYKAVKTSELEDGYSNRVGMHEVLKVTSTIKEMILAGKSQDDIEIQAKKEGMMTMLEDGVYQAILGVTTLEEIFRVVSE</sequence>
<dbReference type="Pfam" id="PF05157">
    <property type="entry name" value="MshEN"/>
    <property type="match status" value="1"/>
</dbReference>
<dbReference type="Pfam" id="PF00437">
    <property type="entry name" value="T2SSE"/>
    <property type="match status" value="1"/>
</dbReference>
<comment type="caution">
    <text evidence="6">The sequence shown here is derived from an EMBL/GenBank/DDBJ whole genome shotgun (WGS) entry which is preliminary data.</text>
</comment>
<dbReference type="GO" id="GO:0005886">
    <property type="term" value="C:plasma membrane"/>
    <property type="evidence" value="ECO:0007669"/>
    <property type="project" value="TreeGrafter"/>
</dbReference>
<protein>
    <recommendedName>
        <fullName evidence="5">Bacterial type II secretion system protein E domain-containing protein</fullName>
    </recommendedName>
</protein>
<dbReference type="PROSITE" id="PS00662">
    <property type="entry name" value="T2SP_E"/>
    <property type="match status" value="1"/>
</dbReference>
<dbReference type="Gene3D" id="3.40.50.300">
    <property type="entry name" value="P-loop containing nucleotide triphosphate hydrolases"/>
    <property type="match status" value="1"/>
</dbReference>
<feature type="domain" description="Bacterial type II secretion system protein E" evidence="5">
    <location>
        <begin position="392"/>
        <end position="406"/>
    </location>
</feature>
<dbReference type="GO" id="GO:0016887">
    <property type="term" value="F:ATP hydrolysis activity"/>
    <property type="evidence" value="ECO:0007669"/>
    <property type="project" value="TreeGrafter"/>
</dbReference>
<evidence type="ECO:0000313" key="6">
    <source>
        <dbReference type="EMBL" id="OGI95134.1"/>
    </source>
</evidence>
<dbReference type="CDD" id="cd01129">
    <property type="entry name" value="PulE-GspE-like"/>
    <property type="match status" value="1"/>
</dbReference>
<dbReference type="InterPro" id="IPR037257">
    <property type="entry name" value="T2SS_E_N_sf"/>
</dbReference>
<gene>
    <name evidence="6" type="ORF">A3A03_01785</name>
</gene>